<evidence type="ECO:0000313" key="2">
    <source>
        <dbReference type="EMBL" id="RJE26539.1"/>
    </source>
</evidence>
<proteinExistence type="predicted"/>
<feature type="compositionally biased region" description="Basic residues" evidence="1">
    <location>
        <begin position="466"/>
        <end position="476"/>
    </location>
</feature>
<gene>
    <name evidence="2" type="ORF">PHISCL_01152</name>
</gene>
<comment type="caution">
    <text evidence="2">The sequence shown here is derived from an EMBL/GenBank/DDBJ whole genome shotgun (WGS) entry which is preliminary data.</text>
</comment>
<feature type="region of interest" description="Disordered" evidence="1">
    <location>
        <begin position="329"/>
        <end position="476"/>
    </location>
</feature>
<feature type="compositionally biased region" description="Polar residues" evidence="1">
    <location>
        <begin position="396"/>
        <end position="407"/>
    </location>
</feature>
<feature type="compositionally biased region" description="Basic and acidic residues" evidence="1">
    <location>
        <begin position="331"/>
        <end position="349"/>
    </location>
</feature>
<name>A0A3A2ZTQ0_9EURO</name>
<dbReference type="EMBL" id="MVGC01000020">
    <property type="protein sequence ID" value="RJE26539.1"/>
    <property type="molecule type" value="Genomic_DNA"/>
</dbReference>
<keyword evidence="3" id="KW-1185">Reference proteome</keyword>
<evidence type="ECO:0000313" key="3">
    <source>
        <dbReference type="Proteomes" id="UP000266188"/>
    </source>
</evidence>
<feature type="compositionally biased region" description="Basic and acidic residues" evidence="1">
    <location>
        <begin position="373"/>
        <end position="387"/>
    </location>
</feature>
<accession>A0A3A2ZTQ0</accession>
<protein>
    <recommendedName>
        <fullName evidence="4">Mucin</fullName>
    </recommendedName>
</protein>
<feature type="compositionally biased region" description="Low complexity" evidence="1">
    <location>
        <begin position="431"/>
        <end position="440"/>
    </location>
</feature>
<organism evidence="2 3">
    <name type="scientific">Aspergillus sclerotialis</name>
    <dbReference type="NCBI Taxonomy" id="2070753"/>
    <lineage>
        <taxon>Eukaryota</taxon>
        <taxon>Fungi</taxon>
        <taxon>Dikarya</taxon>
        <taxon>Ascomycota</taxon>
        <taxon>Pezizomycotina</taxon>
        <taxon>Eurotiomycetes</taxon>
        <taxon>Eurotiomycetidae</taxon>
        <taxon>Eurotiales</taxon>
        <taxon>Aspergillaceae</taxon>
        <taxon>Aspergillus</taxon>
        <taxon>Aspergillus subgen. Polypaecilum</taxon>
    </lineage>
</organism>
<feature type="compositionally biased region" description="Low complexity" evidence="1">
    <location>
        <begin position="150"/>
        <end position="171"/>
    </location>
</feature>
<feature type="compositionally biased region" description="Polar residues" evidence="1">
    <location>
        <begin position="255"/>
        <end position="266"/>
    </location>
</feature>
<dbReference type="AlphaFoldDB" id="A0A3A2ZTQ0"/>
<feature type="region of interest" description="Disordered" evidence="1">
    <location>
        <begin position="249"/>
        <end position="290"/>
    </location>
</feature>
<feature type="region of interest" description="Disordered" evidence="1">
    <location>
        <begin position="148"/>
        <end position="184"/>
    </location>
</feature>
<evidence type="ECO:0000256" key="1">
    <source>
        <dbReference type="SAM" id="MobiDB-lite"/>
    </source>
</evidence>
<feature type="compositionally biased region" description="Acidic residues" evidence="1">
    <location>
        <begin position="172"/>
        <end position="184"/>
    </location>
</feature>
<reference evidence="3" key="1">
    <citation type="submission" date="2017-02" db="EMBL/GenBank/DDBJ databases">
        <authorList>
            <person name="Tafer H."/>
            <person name="Lopandic K."/>
        </authorList>
    </citation>
    <scope>NUCLEOTIDE SEQUENCE [LARGE SCALE GENOMIC DNA]</scope>
    <source>
        <strain evidence="3">CBS 366.77</strain>
    </source>
</reference>
<feature type="compositionally biased region" description="Acidic residues" evidence="1">
    <location>
        <begin position="357"/>
        <end position="372"/>
    </location>
</feature>
<dbReference type="Proteomes" id="UP000266188">
    <property type="component" value="Unassembled WGS sequence"/>
</dbReference>
<feature type="compositionally biased region" description="Low complexity" evidence="1">
    <location>
        <begin position="267"/>
        <end position="284"/>
    </location>
</feature>
<sequence>MVRSFEFVWNYGCFSNNAQPSHTLAQTRHNRGHGRLHPPRLADVPGRLHFASLRNRSFSAKSPSRKRRLDKSLLKSHKLCKPRSLQLAYLAAQADSLCFYSLPAKIQQTHFSEEERFYIHQAYHQNVFLHTPDQTLYRLEKERQTFRSLSSRTSQSTFPTSQTSTLYFDSDGSSDSDEDSSENMDDSLYDSFRWLDEDADLDLTLDGYQGPIAGATAKAPPRRRPSFRRTMSFNTVQLGRKPPLAITHRRIPSLSRLSHTSSPLAKTTSRTSISRPPSRQPSTRYVPRSSISTIDPSAQYYQDPEARLKLRVFLASPQKFDEAIEYGFPALDKENQPPKQSPVEEKSKPLEFTGTFLDDDDVSISEDNDNEDQPTHSRLSNELRENSPKSAALCNGQWQPWTPSQSGPRLVSGNREMTLKMTLTRPDLRTESSTPSSVESPQKETSGDSGPGVSESEVDDEGAMKKMWRRLWKPKS</sequence>
<dbReference type="OrthoDB" id="5380370at2759"/>
<evidence type="ECO:0008006" key="4">
    <source>
        <dbReference type="Google" id="ProtNLM"/>
    </source>
</evidence>